<evidence type="ECO:0000256" key="2">
    <source>
        <dbReference type="PROSITE-ProRule" id="PRU00169"/>
    </source>
</evidence>
<organism evidence="5 6">
    <name type="scientific">Actinomycetospora lemnae</name>
    <dbReference type="NCBI Taxonomy" id="3019891"/>
    <lineage>
        <taxon>Bacteria</taxon>
        <taxon>Bacillati</taxon>
        <taxon>Actinomycetota</taxon>
        <taxon>Actinomycetes</taxon>
        <taxon>Pseudonocardiales</taxon>
        <taxon>Pseudonocardiaceae</taxon>
        <taxon>Actinomycetospora</taxon>
    </lineage>
</organism>
<dbReference type="InterPro" id="IPR000792">
    <property type="entry name" value="Tscrpt_reg_LuxR_C"/>
</dbReference>
<accession>A0ABT5SXA8</accession>
<dbReference type="Pfam" id="PF00196">
    <property type="entry name" value="GerE"/>
    <property type="match status" value="1"/>
</dbReference>
<dbReference type="InterPro" id="IPR016032">
    <property type="entry name" value="Sig_transdc_resp-reg_C-effctor"/>
</dbReference>
<dbReference type="SUPFAM" id="SSF52172">
    <property type="entry name" value="CheY-like"/>
    <property type="match status" value="1"/>
</dbReference>
<dbReference type="PANTHER" id="PTHR43214">
    <property type="entry name" value="TWO-COMPONENT RESPONSE REGULATOR"/>
    <property type="match status" value="1"/>
</dbReference>
<sequence>MIVIDDHEVLSSALVSVLTGQGFSARRIPLADDLQDVAGYAGRPGTAGGVALLDLDLGPVAGRQRWGTQLVTPLEAAGWRTLVMSASGNVEEIAFAVEAGARGVVDKTVPLEELVSAVKAVATTGLAMTQDIRRHWLDRARRARRLRGRREELLAGLTDRERQVLDRLAAGSRAASIADEFSTSLATVRSQIRSILRKLEVTSQLEAVAFVRAAERDEQR</sequence>
<keyword evidence="6" id="KW-1185">Reference proteome</keyword>
<dbReference type="PRINTS" id="PR00038">
    <property type="entry name" value="HTHLUXR"/>
</dbReference>
<dbReference type="Proteomes" id="UP001300763">
    <property type="component" value="Unassembled WGS sequence"/>
</dbReference>
<dbReference type="EMBL" id="JAQZAO010000006">
    <property type="protein sequence ID" value="MDD7966781.1"/>
    <property type="molecule type" value="Genomic_DNA"/>
</dbReference>
<keyword evidence="2" id="KW-0597">Phosphoprotein</keyword>
<dbReference type="PROSITE" id="PS50110">
    <property type="entry name" value="RESPONSE_REGULATORY"/>
    <property type="match status" value="1"/>
</dbReference>
<dbReference type="PROSITE" id="PS50043">
    <property type="entry name" value="HTH_LUXR_2"/>
    <property type="match status" value="1"/>
</dbReference>
<dbReference type="InterPro" id="IPR039420">
    <property type="entry name" value="WalR-like"/>
</dbReference>
<feature type="domain" description="HTH luxR-type" evidence="3">
    <location>
        <begin position="150"/>
        <end position="215"/>
    </location>
</feature>
<evidence type="ECO:0000313" key="6">
    <source>
        <dbReference type="Proteomes" id="UP001300763"/>
    </source>
</evidence>
<evidence type="ECO:0000259" key="4">
    <source>
        <dbReference type="PROSITE" id="PS50110"/>
    </source>
</evidence>
<dbReference type="SMART" id="SM00421">
    <property type="entry name" value="HTH_LUXR"/>
    <property type="match status" value="1"/>
</dbReference>
<name>A0ABT5SXA8_9PSEU</name>
<comment type="caution">
    <text evidence="5">The sequence shown here is derived from an EMBL/GenBank/DDBJ whole genome shotgun (WGS) entry which is preliminary data.</text>
</comment>
<evidence type="ECO:0000256" key="1">
    <source>
        <dbReference type="ARBA" id="ARBA00023125"/>
    </source>
</evidence>
<feature type="modified residue" description="4-aspartylphosphate" evidence="2">
    <location>
        <position position="54"/>
    </location>
</feature>
<gene>
    <name evidence="5" type="ORF">PGB27_15710</name>
</gene>
<dbReference type="SUPFAM" id="SSF46894">
    <property type="entry name" value="C-terminal effector domain of the bipartite response regulators"/>
    <property type="match status" value="1"/>
</dbReference>
<dbReference type="RefSeq" id="WP_274201312.1">
    <property type="nucleotide sequence ID" value="NZ_JAQZAO010000006.1"/>
</dbReference>
<dbReference type="Pfam" id="PF00072">
    <property type="entry name" value="Response_reg"/>
    <property type="match status" value="1"/>
</dbReference>
<reference evidence="5 6" key="1">
    <citation type="submission" date="2023-02" db="EMBL/GenBank/DDBJ databases">
        <title>Genome sequencing required for Actinomycetospora new species description.</title>
        <authorList>
            <person name="Saimee Y."/>
            <person name="Duangmal K."/>
        </authorList>
    </citation>
    <scope>NUCLEOTIDE SEQUENCE [LARGE SCALE GENOMIC DNA]</scope>
    <source>
        <strain evidence="5 6">DW7H6</strain>
    </source>
</reference>
<protein>
    <submittedName>
        <fullName evidence="5">Response regulator transcription factor</fullName>
    </submittedName>
</protein>
<feature type="domain" description="Response regulatory" evidence="4">
    <location>
        <begin position="1"/>
        <end position="122"/>
    </location>
</feature>
<proteinExistence type="predicted"/>
<dbReference type="InterPro" id="IPR001789">
    <property type="entry name" value="Sig_transdc_resp-reg_receiver"/>
</dbReference>
<dbReference type="Gene3D" id="3.40.50.2300">
    <property type="match status" value="1"/>
</dbReference>
<evidence type="ECO:0000313" key="5">
    <source>
        <dbReference type="EMBL" id="MDD7966781.1"/>
    </source>
</evidence>
<dbReference type="CDD" id="cd06170">
    <property type="entry name" value="LuxR_C_like"/>
    <property type="match status" value="1"/>
</dbReference>
<keyword evidence="1" id="KW-0238">DNA-binding</keyword>
<dbReference type="InterPro" id="IPR011006">
    <property type="entry name" value="CheY-like_superfamily"/>
</dbReference>
<evidence type="ECO:0000259" key="3">
    <source>
        <dbReference type="PROSITE" id="PS50043"/>
    </source>
</evidence>